<sequence>MSFAPRAGERGFTLIEMIVSLALFALISLAGVALVRTVMDAQERTGGRIERLADLQRAMFLIKSDLEQFGGDVTLADNSLSFIRHSMTAIGNQPISYSLANGMMRRSVGTGLGTARDQRLLTGVSGLTIRAMNAEGQWQDRWPASDGQKGKWPRAISVEIALTPGPRQSGGSIRRVVPLPAQP</sequence>
<keyword evidence="9 11" id="KW-0472">Membrane</keyword>
<dbReference type="Pfam" id="PF11612">
    <property type="entry name" value="T2SSJ"/>
    <property type="match status" value="1"/>
</dbReference>
<evidence type="ECO:0000313" key="12">
    <source>
        <dbReference type="EMBL" id="PZO92058.1"/>
    </source>
</evidence>
<dbReference type="InterPro" id="IPR051621">
    <property type="entry name" value="T2SS_protein_J"/>
</dbReference>
<proteinExistence type="inferred from homology"/>
<keyword evidence="7 11" id="KW-0812">Transmembrane</keyword>
<evidence type="ECO:0000256" key="3">
    <source>
        <dbReference type="ARBA" id="ARBA00021539"/>
    </source>
</evidence>
<organism evidence="12 13">
    <name type="scientific">Sphingomonas sanxanigenens</name>
    <dbReference type="NCBI Taxonomy" id="397260"/>
    <lineage>
        <taxon>Bacteria</taxon>
        <taxon>Pseudomonadati</taxon>
        <taxon>Pseudomonadota</taxon>
        <taxon>Alphaproteobacteria</taxon>
        <taxon>Sphingomonadales</taxon>
        <taxon>Sphingomonadaceae</taxon>
        <taxon>Sphingomonas</taxon>
    </lineage>
</organism>
<evidence type="ECO:0000256" key="2">
    <source>
        <dbReference type="ARBA" id="ARBA00011084"/>
    </source>
</evidence>
<dbReference type="GO" id="GO:0015627">
    <property type="term" value="C:type II protein secretion system complex"/>
    <property type="evidence" value="ECO:0007669"/>
    <property type="project" value="InterPro"/>
</dbReference>
<comment type="caution">
    <text evidence="12">The sequence shown here is derived from an EMBL/GenBank/DDBJ whole genome shotgun (WGS) entry which is preliminary data.</text>
</comment>
<dbReference type="Pfam" id="PF07963">
    <property type="entry name" value="N_methyl"/>
    <property type="match status" value="1"/>
</dbReference>
<name>A0A2W5CCH2_9SPHN</name>
<dbReference type="PROSITE" id="PS00409">
    <property type="entry name" value="PROKAR_NTER_METHYL"/>
    <property type="match status" value="1"/>
</dbReference>
<evidence type="ECO:0000256" key="5">
    <source>
        <dbReference type="ARBA" id="ARBA00022481"/>
    </source>
</evidence>
<dbReference type="PANTHER" id="PTHR39583">
    <property type="entry name" value="TYPE II SECRETION SYSTEM PROTEIN J-RELATED"/>
    <property type="match status" value="1"/>
</dbReference>
<evidence type="ECO:0000256" key="8">
    <source>
        <dbReference type="ARBA" id="ARBA00022989"/>
    </source>
</evidence>
<gene>
    <name evidence="12" type="ORF">DI623_00990</name>
</gene>
<dbReference type="InterPro" id="IPR012902">
    <property type="entry name" value="N_methyl_site"/>
</dbReference>
<evidence type="ECO:0000256" key="6">
    <source>
        <dbReference type="ARBA" id="ARBA00022519"/>
    </source>
</evidence>
<dbReference type="GO" id="GO:0005886">
    <property type="term" value="C:plasma membrane"/>
    <property type="evidence" value="ECO:0007669"/>
    <property type="project" value="UniProtKB-SubCell"/>
</dbReference>
<dbReference type="AlphaFoldDB" id="A0A2W5CCH2"/>
<evidence type="ECO:0000256" key="1">
    <source>
        <dbReference type="ARBA" id="ARBA00004377"/>
    </source>
</evidence>
<feature type="region of interest" description="Disordered" evidence="10">
    <location>
        <begin position="164"/>
        <end position="183"/>
    </location>
</feature>
<evidence type="ECO:0000256" key="11">
    <source>
        <dbReference type="SAM" id="Phobius"/>
    </source>
</evidence>
<dbReference type="Gene3D" id="2.10.70.20">
    <property type="entry name" value="gspk-gspi-gspj complex like domains"/>
    <property type="match status" value="1"/>
</dbReference>
<dbReference type="GO" id="GO:0015628">
    <property type="term" value="P:protein secretion by the type II secretion system"/>
    <property type="evidence" value="ECO:0007669"/>
    <property type="project" value="InterPro"/>
</dbReference>
<dbReference type="NCBIfam" id="TIGR02532">
    <property type="entry name" value="IV_pilin_GFxxxE"/>
    <property type="match status" value="1"/>
</dbReference>
<evidence type="ECO:0000256" key="9">
    <source>
        <dbReference type="ARBA" id="ARBA00023136"/>
    </source>
</evidence>
<dbReference type="PANTHER" id="PTHR39583:SF2">
    <property type="entry name" value="TYPE II SECRETION SYSTEM PROTEIN J"/>
    <property type="match status" value="1"/>
</dbReference>
<reference evidence="12 13" key="1">
    <citation type="submission" date="2017-08" db="EMBL/GenBank/DDBJ databases">
        <title>Infants hospitalized years apart are colonized by the same room-sourced microbial strains.</title>
        <authorList>
            <person name="Brooks B."/>
            <person name="Olm M.R."/>
            <person name="Firek B.A."/>
            <person name="Baker R."/>
            <person name="Thomas B.C."/>
            <person name="Morowitz M.J."/>
            <person name="Banfield J.F."/>
        </authorList>
    </citation>
    <scope>NUCLEOTIDE SEQUENCE [LARGE SCALE GENOMIC DNA]</scope>
    <source>
        <strain evidence="12">S2_018_000_R2_101</strain>
    </source>
</reference>
<protein>
    <recommendedName>
        <fullName evidence="3">Type II secretion system protein J</fullName>
    </recommendedName>
</protein>
<evidence type="ECO:0000313" key="13">
    <source>
        <dbReference type="Proteomes" id="UP000249066"/>
    </source>
</evidence>
<evidence type="ECO:0000256" key="4">
    <source>
        <dbReference type="ARBA" id="ARBA00022475"/>
    </source>
</evidence>
<evidence type="ECO:0000256" key="10">
    <source>
        <dbReference type="SAM" id="MobiDB-lite"/>
    </source>
</evidence>
<keyword evidence="4" id="KW-1003">Cell membrane</keyword>
<dbReference type="Proteomes" id="UP000249066">
    <property type="component" value="Unassembled WGS sequence"/>
</dbReference>
<dbReference type="SUPFAM" id="SSF54523">
    <property type="entry name" value="Pili subunits"/>
    <property type="match status" value="1"/>
</dbReference>
<keyword evidence="8 11" id="KW-1133">Transmembrane helix</keyword>
<evidence type="ECO:0000256" key="7">
    <source>
        <dbReference type="ARBA" id="ARBA00022692"/>
    </source>
</evidence>
<dbReference type="InterPro" id="IPR010055">
    <property type="entry name" value="T2SS_protein-GspJ"/>
</dbReference>
<accession>A0A2W5CCH2</accession>
<keyword evidence="5" id="KW-0488">Methylation</keyword>
<comment type="subcellular location">
    <subcellularLocation>
        <location evidence="1">Cell inner membrane</location>
        <topology evidence="1">Single-pass membrane protein</topology>
    </subcellularLocation>
</comment>
<dbReference type="InterPro" id="IPR045584">
    <property type="entry name" value="Pilin-like"/>
</dbReference>
<comment type="similarity">
    <text evidence="2">Belongs to the GSP J family.</text>
</comment>
<feature type="transmembrane region" description="Helical" evidence="11">
    <location>
        <begin position="12"/>
        <end position="35"/>
    </location>
</feature>
<dbReference type="EMBL" id="QFNN01000002">
    <property type="protein sequence ID" value="PZO92058.1"/>
    <property type="molecule type" value="Genomic_DNA"/>
</dbReference>
<keyword evidence="6" id="KW-0997">Cell inner membrane</keyword>